<dbReference type="Proteomes" id="UP000567293">
    <property type="component" value="Unassembled WGS sequence"/>
</dbReference>
<proteinExistence type="inferred from homology"/>
<evidence type="ECO:0000256" key="5">
    <source>
        <dbReference type="ARBA" id="ARBA00023163"/>
    </source>
</evidence>
<evidence type="ECO:0000313" key="9">
    <source>
        <dbReference type="EMBL" id="MBA0084982.1"/>
    </source>
</evidence>
<sequence length="194" mass="21671">MTVQPIGETCSDDVLVSAARAGDRTAFGLLYGRYARVVHGILLCRVPPRDVDDLVQEVFLLVLRQLHSLRDISRFGAWLSTITRNRANDYYRKASPVDRATDPAGEEQAEIRTNDHAVEQEAAMTLAVLRTLPETYRESLTLRLVEGMTGPEIAARMGLTHGSVRVNLHRGMQMLREKLDEKARSAAQNMGKAR</sequence>
<keyword evidence="2 6" id="KW-0805">Transcription regulation</keyword>
<dbReference type="GO" id="GO:0003677">
    <property type="term" value="F:DNA binding"/>
    <property type="evidence" value="ECO:0007669"/>
    <property type="project" value="UniProtKB-KW"/>
</dbReference>
<dbReference type="InterPro" id="IPR007627">
    <property type="entry name" value="RNA_pol_sigma70_r2"/>
</dbReference>
<dbReference type="InterPro" id="IPR036388">
    <property type="entry name" value="WH-like_DNA-bd_sf"/>
</dbReference>
<dbReference type="GO" id="GO:0016987">
    <property type="term" value="F:sigma factor activity"/>
    <property type="evidence" value="ECO:0007669"/>
    <property type="project" value="UniProtKB-KW"/>
</dbReference>
<feature type="domain" description="RNA polymerase sigma-70 region 2" evidence="7">
    <location>
        <begin position="30"/>
        <end position="95"/>
    </location>
</feature>
<evidence type="ECO:0000259" key="7">
    <source>
        <dbReference type="Pfam" id="PF04542"/>
    </source>
</evidence>
<gene>
    <name evidence="9" type="ORF">HRJ53_08300</name>
</gene>
<dbReference type="PANTHER" id="PTHR43133:SF8">
    <property type="entry name" value="RNA POLYMERASE SIGMA FACTOR HI_1459-RELATED"/>
    <property type="match status" value="1"/>
</dbReference>
<evidence type="ECO:0000256" key="6">
    <source>
        <dbReference type="RuleBase" id="RU000716"/>
    </source>
</evidence>
<dbReference type="NCBIfam" id="TIGR02937">
    <property type="entry name" value="sigma70-ECF"/>
    <property type="match status" value="1"/>
</dbReference>
<dbReference type="Pfam" id="PF04542">
    <property type="entry name" value="Sigma70_r2"/>
    <property type="match status" value="1"/>
</dbReference>
<dbReference type="EMBL" id="JACDQQ010000802">
    <property type="protein sequence ID" value="MBA0084982.1"/>
    <property type="molecule type" value="Genomic_DNA"/>
</dbReference>
<dbReference type="AlphaFoldDB" id="A0A7V8NP72"/>
<dbReference type="PANTHER" id="PTHR43133">
    <property type="entry name" value="RNA POLYMERASE ECF-TYPE SIGMA FACTO"/>
    <property type="match status" value="1"/>
</dbReference>
<keyword evidence="10" id="KW-1185">Reference proteome</keyword>
<dbReference type="InterPro" id="IPR014284">
    <property type="entry name" value="RNA_pol_sigma-70_dom"/>
</dbReference>
<dbReference type="Gene3D" id="1.10.1740.10">
    <property type="match status" value="1"/>
</dbReference>
<accession>A0A7V8NP72</accession>
<evidence type="ECO:0000259" key="8">
    <source>
        <dbReference type="Pfam" id="PF08281"/>
    </source>
</evidence>
<dbReference type="Pfam" id="PF08281">
    <property type="entry name" value="Sigma70_r4_2"/>
    <property type="match status" value="1"/>
</dbReference>
<evidence type="ECO:0000256" key="2">
    <source>
        <dbReference type="ARBA" id="ARBA00023015"/>
    </source>
</evidence>
<dbReference type="InterPro" id="IPR013249">
    <property type="entry name" value="RNA_pol_sigma70_r4_t2"/>
</dbReference>
<dbReference type="Gene3D" id="1.10.10.10">
    <property type="entry name" value="Winged helix-like DNA-binding domain superfamily/Winged helix DNA-binding domain"/>
    <property type="match status" value="1"/>
</dbReference>
<feature type="domain" description="RNA polymerase sigma factor 70 region 4 type 2" evidence="8">
    <location>
        <begin position="126"/>
        <end position="175"/>
    </location>
</feature>
<dbReference type="PROSITE" id="PS01063">
    <property type="entry name" value="SIGMA70_ECF"/>
    <property type="match status" value="1"/>
</dbReference>
<comment type="caution">
    <text evidence="9">The sequence shown here is derived from an EMBL/GenBank/DDBJ whole genome shotgun (WGS) entry which is preliminary data.</text>
</comment>
<organism evidence="9 10">
    <name type="scientific">Candidatus Acidiferrum panamense</name>
    <dbReference type="NCBI Taxonomy" id="2741543"/>
    <lineage>
        <taxon>Bacteria</taxon>
        <taxon>Pseudomonadati</taxon>
        <taxon>Acidobacteriota</taxon>
        <taxon>Terriglobia</taxon>
        <taxon>Candidatus Acidiferrales</taxon>
        <taxon>Candidatus Acidiferrum</taxon>
    </lineage>
</organism>
<dbReference type="GO" id="GO:0006352">
    <property type="term" value="P:DNA-templated transcription initiation"/>
    <property type="evidence" value="ECO:0007669"/>
    <property type="project" value="InterPro"/>
</dbReference>
<dbReference type="SUPFAM" id="SSF88946">
    <property type="entry name" value="Sigma2 domain of RNA polymerase sigma factors"/>
    <property type="match status" value="1"/>
</dbReference>
<protein>
    <recommendedName>
        <fullName evidence="6">RNA polymerase sigma factor</fullName>
    </recommendedName>
</protein>
<evidence type="ECO:0000256" key="4">
    <source>
        <dbReference type="ARBA" id="ARBA00023125"/>
    </source>
</evidence>
<dbReference type="SUPFAM" id="SSF88659">
    <property type="entry name" value="Sigma3 and sigma4 domains of RNA polymerase sigma factors"/>
    <property type="match status" value="1"/>
</dbReference>
<keyword evidence="3 6" id="KW-0731">Sigma factor</keyword>
<dbReference type="InterPro" id="IPR039425">
    <property type="entry name" value="RNA_pol_sigma-70-like"/>
</dbReference>
<reference evidence="9" key="1">
    <citation type="submission" date="2020-06" db="EMBL/GenBank/DDBJ databases">
        <title>Legume-microbial interactions unlock mineral nutrients during tropical forest succession.</title>
        <authorList>
            <person name="Epihov D.Z."/>
        </authorList>
    </citation>
    <scope>NUCLEOTIDE SEQUENCE [LARGE SCALE GENOMIC DNA]</scope>
    <source>
        <strain evidence="9">Pan2503</strain>
    </source>
</reference>
<keyword evidence="4 6" id="KW-0238">DNA-binding</keyword>
<name>A0A7V8NP72_9BACT</name>
<evidence type="ECO:0000256" key="1">
    <source>
        <dbReference type="ARBA" id="ARBA00010641"/>
    </source>
</evidence>
<evidence type="ECO:0000313" key="10">
    <source>
        <dbReference type="Proteomes" id="UP000567293"/>
    </source>
</evidence>
<evidence type="ECO:0000256" key="3">
    <source>
        <dbReference type="ARBA" id="ARBA00023082"/>
    </source>
</evidence>
<dbReference type="InterPro" id="IPR000838">
    <property type="entry name" value="RNA_pol_sigma70_ECF_CS"/>
</dbReference>
<dbReference type="InterPro" id="IPR013324">
    <property type="entry name" value="RNA_pol_sigma_r3/r4-like"/>
</dbReference>
<dbReference type="InterPro" id="IPR013325">
    <property type="entry name" value="RNA_pol_sigma_r2"/>
</dbReference>
<dbReference type="CDD" id="cd06171">
    <property type="entry name" value="Sigma70_r4"/>
    <property type="match status" value="1"/>
</dbReference>
<comment type="similarity">
    <text evidence="1 6">Belongs to the sigma-70 factor family. ECF subfamily.</text>
</comment>
<keyword evidence="5 6" id="KW-0804">Transcription</keyword>